<dbReference type="RefSeq" id="WP_034575344.1">
    <property type="nucleotide sequence ID" value="NZ_NBZD01000004.1"/>
</dbReference>
<name>A0A2J8AZX4_9FIRM</name>
<keyword evidence="2" id="KW-1133">Transmembrane helix</keyword>
<organism evidence="3 4">
    <name type="scientific">Mageeibacillus indolicus</name>
    <dbReference type="NCBI Taxonomy" id="884684"/>
    <lineage>
        <taxon>Bacteria</taxon>
        <taxon>Bacillati</taxon>
        <taxon>Bacillota</taxon>
        <taxon>Clostridia</taxon>
        <taxon>Eubacteriales</taxon>
        <taxon>Oscillospiraceae</taxon>
        <taxon>Mageeibacillus</taxon>
    </lineage>
</organism>
<sequence length="125" mass="12786">MIDLSDNATVDLINKLSGSGCANKTYGSPLPSGGENFSLTDAAAQDSEADTLPPLSSSFSSYGEPSDTIISGAKISDYKNEAAAVASVAAKQADHSLTVSVIPVALGMLVIVLTVIIAHDTLLFK</sequence>
<evidence type="ECO:0000256" key="2">
    <source>
        <dbReference type="SAM" id="Phobius"/>
    </source>
</evidence>
<evidence type="ECO:0000256" key="1">
    <source>
        <dbReference type="SAM" id="MobiDB-lite"/>
    </source>
</evidence>
<evidence type="ECO:0000313" key="4">
    <source>
        <dbReference type="Proteomes" id="UP000236394"/>
    </source>
</evidence>
<dbReference type="Proteomes" id="UP000236394">
    <property type="component" value="Unassembled WGS sequence"/>
</dbReference>
<evidence type="ECO:0000313" key="3">
    <source>
        <dbReference type="EMBL" id="PNH18071.1"/>
    </source>
</evidence>
<keyword evidence="2" id="KW-0812">Transmembrane</keyword>
<proteinExistence type="predicted"/>
<reference evidence="4" key="1">
    <citation type="submission" date="2017-04" db="EMBL/GenBank/DDBJ databases">
        <authorList>
            <person name="Bumgarner R.E."/>
            <person name="Fredricks D.N."/>
            <person name="Srinivasan S."/>
        </authorList>
    </citation>
    <scope>NUCLEOTIDE SEQUENCE [LARGE SCALE GENOMIC DNA]</scope>
    <source>
        <strain evidence="4">KA00405</strain>
    </source>
</reference>
<feature type="transmembrane region" description="Helical" evidence="2">
    <location>
        <begin position="97"/>
        <end position="118"/>
    </location>
</feature>
<dbReference type="AlphaFoldDB" id="A0A2J8AZX4"/>
<keyword evidence="2" id="KW-0472">Membrane</keyword>
<feature type="region of interest" description="Disordered" evidence="1">
    <location>
        <begin position="18"/>
        <end position="65"/>
    </location>
</feature>
<dbReference type="EMBL" id="NBZD01000004">
    <property type="protein sequence ID" value="PNH18071.1"/>
    <property type="molecule type" value="Genomic_DNA"/>
</dbReference>
<gene>
    <name evidence="3" type="ORF">B7R76_06995</name>
</gene>
<protein>
    <submittedName>
        <fullName evidence="3">Uncharacterized protein</fullName>
    </submittedName>
</protein>
<comment type="caution">
    <text evidence="3">The sequence shown here is derived from an EMBL/GenBank/DDBJ whole genome shotgun (WGS) entry which is preliminary data.</text>
</comment>
<accession>A0A2J8AZX4</accession>
<feature type="compositionally biased region" description="Polar residues" evidence="1">
    <location>
        <begin position="54"/>
        <end position="63"/>
    </location>
</feature>